<evidence type="ECO:0000259" key="3">
    <source>
        <dbReference type="PROSITE" id="PS50158"/>
    </source>
</evidence>
<keyword evidence="1" id="KW-0479">Metal-binding</keyword>
<dbReference type="InterPro" id="IPR012337">
    <property type="entry name" value="RNaseH-like_sf"/>
</dbReference>
<dbReference type="Pfam" id="PF14111">
    <property type="entry name" value="DUF4283"/>
    <property type="match status" value="1"/>
</dbReference>
<dbReference type="InterPro" id="IPR025558">
    <property type="entry name" value="DUF4283"/>
</dbReference>
<proteinExistence type="predicted"/>
<dbReference type="PROSITE" id="PS50158">
    <property type="entry name" value="ZF_CCHC"/>
    <property type="match status" value="1"/>
</dbReference>
<organism evidence="4 5">
    <name type="scientific">Hibiscus sabdariffa</name>
    <name type="common">roselle</name>
    <dbReference type="NCBI Taxonomy" id="183260"/>
    <lineage>
        <taxon>Eukaryota</taxon>
        <taxon>Viridiplantae</taxon>
        <taxon>Streptophyta</taxon>
        <taxon>Embryophyta</taxon>
        <taxon>Tracheophyta</taxon>
        <taxon>Spermatophyta</taxon>
        <taxon>Magnoliopsida</taxon>
        <taxon>eudicotyledons</taxon>
        <taxon>Gunneridae</taxon>
        <taxon>Pentapetalae</taxon>
        <taxon>rosids</taxon>
        <taxon>malvids</taxon>
        <taxon>Malvales</taxon>
        <taxon>Malvaceae</taxon>
        <taxon>Malvoideae</taxon>
        <taxon>Hibiscus</taxon>
    </lineage>
</organism>
<keyword evidence="5" id="KW-1185">Reference proteome</keyword>
<dbReference type="InterPro" id="IPR040256">
    <property type="entry name" value="At4g02000-like"/>
</dbReference>
<keyword evidence="1" id="KW-0863">Zinc-finger</keyword>
<dbReference type="InterPro" id="IPR002156">
    <property type="entry name" value="RNaseH_domain"/>
</dbReference>
<evidence type="ECO:0000256" key="2">
    <source>
        <dbReference type="SAM" id="MobiDB-lite"/>
    </source>
</evidence>
<protein>
    <recommendedName>
        <fullName evidence="3">CCHC-type domain-containing protein</fullName>
    </recommendedName>
</protein>
<dbReference type="Pfam" id="PF13456">
    <property type="entry name" value="RVT_3"/>
    <property type="match status" value="1"/>
</dbReference>
<dbReference type="SUPFAM" id="SSF53098">
    <property type="entry name" value="Ribonuclease H-like"/>
    <property type="match status" value="1"/>
</dbReference>
<accession>A0ABR2GFY8</accession>
<dbReference type="PANTHER" id="PTHR31286">
    <property type="entry name" value="GLYCINE-RICH CELL WALL STRUCTURAL PROTEIN 1.8-LIKE"/>
    <property type="match status" value="1"/>
</dbReference>
<dbReference type="CDD" id="cd06222">
    <property type="entry name" value="RNase_H_like"/>
    <property type="match status" value="1"/>
</dbReference>
<dbReference type="Proteomes" id="UP001472677">
    <property type="component" value="Unassembled WGS sequence"/>
</dbReference>
<comment type="caution">
    <text evidence="4">The sequence shown here is derived from an EMBL/GenBank/DDBJ whole genome shotgun (WGS) entry which is preliminary data.</text>
</comment>
<evidence type="ECO:0000313" key="5">
    <source>
        <dbReference type="Proteomes" id="UP001472677"/>
    </source>
</evidence>
<dbReference type="PANTHER" id="PTHR31286:SF173">
    <property type="entry name" value="DUF4283 DOMAIN-CONTAINING PROTEIN"/>
    <property type="match status" value="1"/>
</dbReference>
<dbReference type="EMBL" id="JBBPBM010000001">
    <property type="protein sequence ID" value="KAK8601827.1"/>
    <property type="molecule type" value="Genomic_DNA"/>
</dbReference>
<dbReference type="InterPro" id="IPR036397">
    <property type="entry name" value="RNaseH_sf"/>
</dbReference>
<dbReference type="InterPro" id="IPR001878">
    <property type="entry name" value="Znf_CCHC"/>
</dbReference>
<dbReference type="Gene3D" id="3.30.420.10">
    <property type="entry name" value="Ribonuclease H-like superfamily/Ribonuclease H"/>
    <property type="match status" value="1"/>
</dbReference>
<evidence type="ECO:0000256" key="1">
    <source>
        <dbReference type="PROSITE-ProRule" id="PRU00047"/>
    </source>
</evidence>
<dbReference type="InterPro" id="IPR026960">
    <property type="entry name" value="RVT-Znf"/>
</dbReference>
<feature type="region of interest" description="Disordered" evidence="2">
    <location>
        <begin position="13"/>
        <end position="42"/>
    </location>
</feature>
<gene>
    <name evidence="4" type="ORF">V6N12_051651</name>
</gene>
<dbReference type="Pfam" id="PF13966">
    <property type="entry name" value="zf-RVT"/>
    <property type="match status" value="1"/>
</dbReference>
<name>A0ABR2GFY8_9ROSI</name>
<feature type="domain" description="CCHC-type" evidence="3">
    <location>
        <begin position="264"/>
        <end position="278"/>
    </location>
</feature>
<keyword evidence="1" id="KW-0862">Zinc</keyword>
<dbReference type="InterPro" id="IPR044730">
    <property type="entry name" value="RNase_H-like_dom_plant"/>
</dbReference>
<reference evidence="4 5" key="1">
    <citation type="journal article" date="2024" name="G3 (Bethesda)">
        <title>Genome assembly of Hibiscus sabdariffa L. provides insights into metabolisms of medicinal natural products.</title>
        <authorList>
            <person name="Kim T."/>
        </authorList>
    </citation>
    <scope>NUCLEOTIDE SEQUENCE [LARGE SCALE GENOMIC DNA]</scope>
    <source>
        <strain evidence="4">TK-2024</strain>
        <tissue evidence="4">Old leaves</tissue>
    </source>
</reference>
<sequence>MIETFDLGAINPHSSRKHRRLDDSLSDGGDTRPVGPSLPPSYKESLMKDSESTFCDADAFFDDEDVEILEGDVSRSLVDGIISIDFSDRVRSLAEKSLDQTLVVKLLGRRIGYNTLRTKIYEIWKPQQALRLMDIENDYFLVTFKLISDFLKVLAGGPWTIFGHYLTVQQWSSDFSTSSPHPTKVMVWIRLPGLPIPLYKKSLIEEIGESIGHVIKLDSQTEWGRRGRFARLAISVDLSKPLVSKIMVNGKIQLIEYESLPLICFHCGRYGHAQDTCPVLLPAPVSAEPVMEQAPANHPKVTHLANLLDAYGNWDTHKLSALFDIAVIPHVLSIRCPDPLDVPDMPTWQLNVSQTFDIKSAYTSLMGNLWDTESQVWKMIWSLRVPQRLRIFLWLTLKGRLMTNAERFRRSLCSHTICPCCQSTDESVLHVLRDCNHALEVWNRLIPPGGNASFYSGGIIDWLHSNVTHNELHLICGLPWQVLFVSIIWQLWKARNDLVFNGTPPDAGNILHRSVLWARYYNECVPLTAPVCPVQPIALHWQRLSTGWVCLSTDGAVSIATGMGSVGGIFRSDDGSWILGFNKTIGILRPLQVELWGILLGLQLAWENGFERLLIQSDNREAIKRLNASTASSDPCSLVRSIAALRSRGWATETQWIPREGNKPADMLAKLDNLPCFTVTIFSQPPEHLLSLLDFDKLASL</sequence>
<evidence type="ECO:0000313" key="4">
    <source>
        <dbReference type="EMBL" id="KAK8601827.1"/>
    </source>
</evidence>